<dbReference type="EMBL" id="CP054142">
    <property type="protein sequence ID" value="QTQ13662.1"/>
    <property type="molecule type" value="Genomic_DNA"/>
</dbReference>
<sequence length="50" mass="5613">MKTAQNPQADFELRVLENREELTISSQVPVRCEYTGTLRAKTSLLFSPGS</sequence>
<name>A0A975IEB6_9SPIR</name>
<keyword evidence="2" id="KW-1185">Reference proteome</keyword>
<gene>
    <name evidence="1" type="ORF">HRQ91_03865</name>
</gene>
<protein>
    <submittedName>
        <fullName evidence="1">Uncharacterized protein</fullName>
    </submittedName>
</protein>
<dbReference type="Proteomes" id="UP000671908">
    <property type="component" value="Chromosome"/>
</dbReference>
<dbReference type="KEGG" id="tpav:HRQ91_03865"/>
<evidence type="ECO:0000313" key="2">
    <source>
        <dbReference type="Proteomes" id="UP000671908"/>
    </source>
</evidence>
<accession>A0A975IEB6</accession>
<dbReference type="AlphaFoldDB" id="A0A975IEB6"/>
<organism evidence="1 2">
    <name type="scientific">Treponema parvum</name>
    <dbReference type="NCBI Taxonomy" id="138851"/>
    <lineage>
        <taxon>Bacteria</taxon>
        <taxon>Pseudomonadati</taxon>
        <taxon>Spirochaetota</taxon>
        <taxon>Spirochaetia</taxon>
        <taxon>Spirochaetales</taxon>
        <taxon>Treponemataceae</taxon>
        <taxon>Treponema</taxon>
    </lineage>
</organism>
<dbReference type="RefSeq" id="WP_210120348.1">
    <property type="nucleotide sequence ID" value="NZ_CP054142.1"/>
</dbReference>
<reference evidence="1 2" key="1">
    <citation type="journal article" date="2021" name="Microbiol. Resour. Announc.">
        <title>Complete Genome Sequences of Three Human Oral Treponema parvum Isolates.</title>
        <authorList>
            <person name="Zeng H."/>
            <person name="Watt R.M."/>
        </authorList>
    </citation>
    <scope>NUCLEOTIDE SEQUENCE [LARGE SCALE GENOMIC DNA]</scope>
    <source>
        <strain evidence="1 2">ATCC 700770</strain>
    </source>
</reference>
<proteinExistence type="predicted"/>
<evidence type="ECO:0000313" key="1">
    <source>
        <dbReference type="EMBL" id="QTQ13662.1"/>
    </source>
</evidence>